<dbReference type="Gene3D" id="3.90.1600.10">
    <property type="entry name" value="Palm domain of DNA polymerase"/>
    <property type="match status" value="1"/>
</dbReference>
<dbReference type="SUPFAM" id="SSF56672">
    <property type="entry name" value="DNA/RNA polymerases"/>
    <property type="match status" value="1"/>
</dbReference>
<dbReference type="Proteomes" id="UP001449178">
    <property type="component" value="Chromosome"/>
</dbReference>
<organism evidence="1 2">
    <name type="scientific">Ignatzschineria larvae DSM 13226</name>
    <dbReference type="NCBI Taxonomy" id="1111732"/>
    <lineage>
        <taxon>Bacteria</taxon>
        <taxon>Pseudomonadati</taxon>
        <taxon>Pseudomonadota</taxon>
        <taxon>Gammaproteobacteria</taxon>
        <taxon>Cardiobacteriales</taxon>
        <taxon>Ignatzschineriaceae</taxon>
        <taxon>Ignatzschineria</taxon>
    </lineage>
</organism>
<evidence type="ECO:0000313" key="1">
    <source>
        <dbReference type="EMBL" id="WZW86854.1"/>
    </source>
</evidence>
<proteinExistence type="predicted"/>
<accession>A0ABZ3BXG9</accession>
<evidence type="ECO:0000313" key="2">
    <source>
        <dbReference type="Proteomes" id="UP001449178"/>
    </source>
</evidence>
<dbReference type="InterPro" id="IPR043502">
    <property type="entry name" value="DNA/RNA_pol_sf"/>
</dbReference>
<sequence length="398" mass="46658">MYAYGATQKYPKLNSLNYAKYNCNAEKLDLTTNYGLFKCKLIPPFSNFLKEYNPFTCWLNSKRYSTEETEIIVKLNEFEILFFLKHVSQIFIIDGISTIKTESHPLKSTIISAYKRRLNYKKQSSQINKLEKLNIAIAASSTERPQKTRISFNTFTEMLSFIDQELGIKIHNRQEYFLSERYLQQKLHLKQTRNKKFQLKVKNNNNEFSCSIYMQRIVAHSRIKMLETMSYLYELNAGIEFAYYNIDSLHVVCPKKNNKYIYDALSYLTGEKIGDFKVECIASTGLWLEPGKYWLFDAQGNIIKYANSNIGNLFGNASNKRNTLQFLKLHNYQIPLPKTLTLENTLSDMYILENNATNNVIKQRRLSINDNRIINKDIYNRILLAREVKIKLARALQQ</sequence>
<gene>
    <name evidence="1" type="ORF">WMO13_05545</name>
</gene>
<protein>
    <recommendedName>
        <fullName evidence="3">DNA-directed DNA polymerase</fullName>
    </recommendedName>
</protein>
<name>A0ABZ3BXG9_9GAMM</name>
<reference evidence="1 2" key="1">
    <citation type="submission" date="2024-03" db="EMBL/GenBank/DDBJ databases">
        <title>Complete Genome Sequence and Annotation of Ignatzschineria larvae DSM 13226.</title>
        <authorList>
            <person name="Cantrell E."/>
            <person name="Burcham Z.M."/>
        </authorList>
    </citation>
    <scope>NUCLEOTIDE SEQUENCE [LARGE SCALE GENOMIC DNA]</scope>
    <source>
        <strain evidence="1 2">DSM 13226</strain>
    </source>
</reference>
<evidence type="ECO:0008006" key="3">
    <source>
        <dbReference type="Google" id="ProtNLM"/>
    </source>
</evidence>
<dbReference type="EMBL" id="CP150637">
    <property type="protein sequence ID" value="WZW86854.1"/>
    <property type="molecule type" value="Genomic_DNA"/>
</dbReference>
<dbReference type="RefSeq" id="WP_026879007.1">
    <property type="nucleotide sequence ID" value="NZ_AZOD01000017.1"/>
</dbReference>
<dbReference type="InterPro" id="IPR023211">
    <property type="entry name" value="DNA_pol_palm_dom_sf"/>
</dbReference>
<keyword evidence="2" id="KW-1185">Reference proteome</keyword>